<proteinExistence type="predicted"/>
<dbReference type="Pfam" id="PF02854">
    <property type="entry name" value="MIF4G"/>
    <property type="match status" value="1"/>
</dbReference>
<dbReference type="GO" id="GO:0003743">
    <property type="term" value="F:translation initiation factor activity"/>
    <property type="evidence" value="ECO:0007669"/>
    <property type="project" value="TreeGrafter"/>
</dbReference>
<dbReference type="AlphaFoldDB" id="A0A2C9L847"/>
<dbReference type="GO" id="GO:0016281">
    <property type="term" value="C:eukaryotic translation initiation factor 4F complex"/>
    <property type="evidence" value="ECO:0007669"/>
    <property type="project" value="TreeGrafter"/>
</dbReference>
<dbReference type="InterPro" id="IPR003890">
    <property type="entry name" value="MIF4G-like_typ-3"/>
</dbReference>
<dbReference type="Proteomes" id="UP000076420">
    <property type="component" value="Unassembled WGS sequence"/>
</dbReference>
<feature type="region of interest" description="Disordered" evidence="1">
    <location>
        <begin position="1"/>
        <end position="24"/>
    </location>
</feature>
<evidence type="ECO:0000259" key="2">
    <source>
        <dbReference type="Pfam" id="PF02854"/>
    </source>
</evidence>
<accession>A0A2C9L847</accession>
<protein>
    <recommendedName>
        <fullName evidence="2">MIF4G domain-containing protein</fullName>
    </recommendedName>
</protein>
<feature type="compositionally biased region" description="Basic and acidic residues" evidence="1">
    <location>
        <begin position="7"/>
        <end position="20"/>
    </location>
</feature>
<gene>
    <name evidence="3" type="primary">106059654</name>
</gene>
<dbReference type="EnsemblMetazoa" id="BGLB028035-RA">
    <property type="protein sequence ID" value="BGLB028035-PA"/>
    <property type="gene ID" value="BGLB028035"/>
</dbReference>
<dbReference type="Gene3D" id="1.25.40.180">
    <property type="match status" value="1"/>
</dbReference>
<dbReference type="PANTHER" id="PTHR23253">
    <property type="entry name" value="EUKARYOTIC TRANSLATION INITIATION FACTOR 4 GAMMA"/>
    <property type="match status" value="1"/>
</dbReference>
<dbReference type="PANTHER" id="PTHR23253:SF78">
    <property type="entry name" value="EUKARYOTIC TRANSLATION INITIATION FACTOR 4G1, ISOFORM B-RELATED"/>
    <property type="match status" value="1"/>
</dbReference>
<dbReference type="STRING" id="6526.A0A2C9L847"/>
<reference evidence="3" key="1">
    <citation type="submission" date="2020-05" db="UniProtKB">
        <authorList>
            <consortium name="EnsemblMetazoa"/>
        </authorList>
    </citation>
    <scope>IDENTIFICATION</scope>
    <source>
        <strain evidence="3">BB02</strain>
    </source>
</reference>
<dbReference type="GO" id="GO:0003729">
    <property type="term" value="F:mRNA binding"/>
    <property type="evidence" value="ECO:0007669"/>
    <property type="project" value="TreeGrafter"/>
</dbReference>
<feature type="domain" description="MIF4G" evidence="2">
    <location>
        <begin position="34"/>
        <end position="135"/>
    </location>
</feature>
<evidence type="ECO:0000313" key="4">
    <source>
        <dbReference type="Proteomes" id="UP000076420"/>
    </source>
</evidence>
<dbReference type="SUPFAM" id="SSF48371">
    <property type="entry name" value="ARM repeat"/>
    <property type="match status" value="1"/>
</dbReference>
<dbReference type="InterPro" id="IPR016024">
    <property type="entry name" value="ARM-type_fold"/>
</dbReference>
<sequence length="146" mass="16873">ETNVQLHKAEKAWKPEKVTETDEGEEAKKKLLLKTIRALFNKITPTTKDALINEFLDHKVYESPSLPEVISIIFDKAVEEPKFCPLYAAICQQQVKEELSLNNNVSHFRNAILVRAQETFQTKNQDDFVKEKEAEIEAETDEKKKK</sequence>
<name>A0A2C9L847_BIOGL</name>
<evidence type="ECO:0000256" key="1">
    <source>
        <dbReference type="SAM" id="MobiDB-lite"/>
    </source>
</evidence>
<evidence type="ECO:0000313" key="3">
    <source>
        <dbReference type="EnsemblMetazoa" id="BGLB028035-PA"/>
    </source>
</evidence>
<organism evidence="3 4">
    <name type="scientific">Biomphalaria glabrata</name>
    <name type="common">Bloodfluke planorb</name>
    <name type="synonym">Freshwater snail</name>
    <dbReference type="NCBI Taxonomy" id="6526"/>
    <lineage>
        <taxon>Eukaryota</taxon>
        <taxon>Metazoa</taxon>
        <taxon>Spiralia</taxon>
        <taxon>Lophotrochozoa</taxon>
        <taxon>Mollusca</taxon>
        <taxon>Gastropoda</taxon>
        <taxon>Heterobranchia</taxon>
        <taxon>Euthyneura</taxon>
        <taxon>Panpulmonata</taxon>
        <taxon>Hygrophila</taxon>
        <taxon>Lymnaeoidea</taxon>
        <taxon>Planorbidae</taxon>
        <taxon>Biomphalaria</taxon>
    </lineage>
</organism>
<dbReference type="VEuPathDB" id="VectorBase:BGLB028035"/>